<protein>
    <submittedName>
        <fullName evidence="1">Uncharacterized protein</fullName>
    </submittedName>
</protein>
<gene>
    <name evidence="1" type="ORF">CLUP02_01417</name>
</gene>
<dbReference type="GeneID" id="73335468"/>
<reference evidence="1" key="1">
    <citation type="journal article" date="2021" name="Mol. Plant Microbe Interact.">
        <title>Complete Genome Sequence of the Plant-Pathogenic Fungus Colletotrichum lupini.</title>
        <authorList>
            <person name="Baroncelli R."/>
            <person name="Pensec F."/>
            <person name="Da Lio D."/>
            <person name="Boufleur T."/>
            <person name="Vicente I."/>
            <person name="Sarrocco S."/>
            <person name="Picot A."/>
            <person name="Baraldi E."/>
            <person name="Sukno S."/>
            <person name="Thon M."/>
            <person name="Le Floch G."/>
        </authorList>
    </citation>
    <scope>NUCLEOTIDE SEQUENCE</scope>
    <source>
        <strain evidence="1">IMI 504893</strain>
    </source>
</reference>
<keyword evidence="2" id="KW-1185">Reference proteome</keyword>
<dbReference type="Proteomes" id="UP000830671">
    <property type="component" value="Chromosome 1"/>
</dbReference>
<dbReference type="EMBL" id="CP019471">
    <property type="protein sequence ID" value="UQC74765.1"/>
    <property type="molecule type" value="Genomic_DNA"/>
</dbReference>
<proteinExistence type="predicted"/>
<sequence>MAYDLSEQSSGFAIHIIKYLTKRKKNPFQKRRRA</sequence>
<evidence type="ECO:0000313" key="1">
    <source>
        <dbReference type="EMBL" id="UQC74765.1"/>
    </source>
</evidence>
<dbReference type="AlphaFoldDB" id="A0A9Q8W9X2"/>
<name>A0A9Q8W9X2_9PEZI</name>
<dbReference type="RefSeq" id="XP_049136415.1">
    <property type="nucleotide sequence ID" value="XM_049280458.1"/>
</dbReference>
<organism evidence="1 2">
    <name type="scientific">Colletotrichum lupini</name>
    <dbReference type="NCBI Taxonomy" id="145971"/>
    <lineage>
        <taxon>Eukaryota</taxon>
        <taxon>Fungi</taxon>
        <taxon>Dikarya</taxon>
        <taxon>Ascomycota</taxon>
        <taxon>Pezizomycotina</taxon>
        <taxon>Sordariomycetes</taxon>
        <taxon>Hypocreomycetidae</taxon>
        <taxon>Glomerellales</taxon>
        <taxon>Glomerellaceae</taxon>
        <taxon>Colletotrichum</taxon>
        <taxon>Colletotrichum acutatum species complex</taxon>
    </lineage>
</organism>
<dbReference type="KEGG" id="clup:CLUP02_01417"/>
<accession>A0A9Q8W9X2</accession>
<evidence type="ECO:0000313" key="2">
    <source>
        <dbReference type="Proteomes" id="UP000830671"/>
    </source>
</evidence>